<evidence type="ECO:0000256" key="1">
    <source>
        <dbReference type="SAM" id="MobiDB-lite"/>
    </source>
</evidence>
<feature type="region of interest" description="Disordered" evidence="1">
    <location>
        <begin position="156"/>
        <end position="206"/>
    </location>
</feature>
<feature type="region of interest" description="Disordered" evidence="1">
    <location>
        <begin position="1"/>
        <end position="21"/>
    </location>
</feature>
<dbReference type="EMBL" id="JAVHJL010000012">
    <property type="protein sequence ID" value="KAK6495764.1"/>
    <property type="molecule type" value="Genomic_DNA"/>
</dbReference>
<evidence type="ECO:0000313" key="2">
    <source>
        <dbReference type="EMBL" id="KAK6495764.1"/>
    </source>
</evidence>
<name>A0AAV9VTF7_9PEZI</name>
<organism evidence="2 3">
    <name type="scientific">Arthrobotrys musiformis</name>
    <dbReference type="NCBI Taxonomy" id="47236"/>
    <lineage>
        <taxon>Eukaryota</taxon>
        <taxon>Fungi</taxon>
        <taxon>Dikarya</taxon>
        <taxon>Ascomycota</taxon>
        <taxon>Pezizomycotina</taxon>
        <taxon>Orbiliomycetes</taxon>
        <taxon>Orbiliales</taxon>
        <taxon>Orbiliaceae</taxon>
        <taxon>Arthrobotrys</taxon>
    </lineage>
</organism>
<accession>A0AAV9VTF7</accession>
<keyword evidence="3" id="KW-1185">Reference proteome</keyword>
<dbReference type="AlphaFoldDB" id="A0AAV9VTF7"/>
<proteinExistence type="predicted"/>
<comment type="caution">
    <text evidence="2">The sequence shown here is derived from an EMBL/GenBank/DDBJ whole genome shotgun (WGS) entry which is preliminary data.</text>
</comment>
<evidence type="ECO:0000313" key="3">
    <source>
        <dbReference type="Proteomes" id="UP001370758"/>
    </source>
</evidence>
<evidence type="ECO:0008006" key="4">
    <source>
        <dbReference type="Google" id="ProtNLM"/>
    </source>
</evidence>
<sequence length="206" mass="23794">MSYSSSTRHPPRVADYRPGGKLRSDKKLTVKNAYTALQDPFWDWRRNSFEAVVKILKTECDIAIRILQQNGDLYINETSTYRRQSKHDRQLLYMQIREQIQADMQEGGPKKYLKYDTLLFQMLSCTNDNYLSMDESGSGEDNWLVGYCFDGRMHNDKRKKPANPRSLLGGVEEGSAETGSTSGLQEEVPRSRYSTIHDILNQQDDH</sequence>
<gene>
    <name evidence="2" type="ORF">TWF481_002811</name>
</gene>
<protein>
    <recommendedName>
        <fullName evidence="4">Clr5 domain-containing protein</fullName>
    </recommendedName>
</protein>
<dbReference type="Proteomes" id="UP001370758">
    <property type="component" value="Unassembled WGS sequence"/>
</dbReference>
<reference evidence="2 3" key="1">
    <citation type="submission" date="2023-08" db="EMBL/GenBank/DDBJ databases">
        <authorList>
            <person name="Palmer J.M."/>
        </authorList>
    </citation>
    <scope>NUCLEOTIDE SEQUENCE [LARGE SCALE GENOMIC DNA]</scope>
    <source>
        <strain evidence="2 3">TWF481</strain>
    </source>
</reference>